<reference evidence="1" key="1">
    <citation type="submission" date="2021-02" db="EMBL/GenBank/DDBJ databases">
        <authorList>
            <consortium name="DOE Joint Genome Institute"/>
            <person name="Ahrendt S."/>
            <person name="Looney B.P."/>
            <person name="Miyauchi S."/>
            <person name="Morin E."/>
            <person name="Drula E."/>
            <person name="Courty P.E."/>
            <person name="Chicoki N."/>
            <person name="Fauchery L."/>
            <person name="Kohler A."/>
            <person name="Kuo A."/>
            <person name="Labutti K."/>
            <person name="Pangilinan J."/>
            <person name="Lipzen A."/>
            <person name="Riley R."/>
            <person name="Andreopoulos W."/>
            <person name="He G."/>
            <person name="Johnson J."/>
            <person name="Barry K.W."/>
            <person name="Grigoriev I.V."/>
            <person name="Nagy L."/>
            <person name="Hibbett D."/>
            <person name="Henrissat B."/>
            <person name="Matheny P.B."/>
            <person name="Labbe J."/>
            <person name="Martin F."/>
        </authorList>
    </citation>
    <scope>NUCLEOTIDE SEQUENCE</scope>
    <source>
        <strain evidence="1">EC-137</strain>
    </source>
</reference>
<keyword evidence="2" id="KW-1185">Reference proteome</keyword>
<gene>
    <name evidence="1" type="ORF">K488DRAFT_85291</name>
</gene>
<comment type="caution">
    <text evidence="1">The sequence shown here is derived from an EMBL/GenBank/DDBJ whole genome shotgun (WGS) entry which is preliminary data.</text>
</comment>
<proteinExistence type="predicted"/>
<protein>
    <submittedName>
        <fullName evidence="1">Cytochrome P450</fullName>
    </submittedName>
</protein>
<reference evidence="1" key="2">
    <citation type="journal article" date="2022" name="New Phytol.">
        <title>Evolutionary transition to the ectomycorrhizal habit in the genomes of a hyperdiverse lineage of mushroom-forming fungi.</title>
        <authorList>
            <person name="Looney B."/>
            <person name="Miyauchi S."/>
            <person name="Morin E."/>
            <person name="Drula E."/>
            <person name="Courty P.E."/>
            <person name="Kohler A."/>
            <person name="Kuo A."/>
            <person name="LaButti K."/>
            <person name="Pangilinan J."/>
            <person name="Lipzen A."/>
            <person name="Riley R."/>
            <person name="Andreopoulos W."/>
            <person name="He G."/>
            <person name="Johnson J."/>
            <person name="Nolan M."/>
            <person name="Tritt A."/>
            <person name="Barry K.W."/>
            <person name="Grigoriev I.V."/>
            <person name="Nagy L.G."/>
            <person name="Hibbett D."/>
            <person name="Henrissat B."/>
            <person name="Matheny P.B."/>
            <person name="Labbe J."/>
            <person name="Martin F.M."/>
        </authorList>
    </citation>
    <scope>NUCLEOTIDE SEQUENCE</scope>
    <source>
        <strain evidence="1">EC-137</strain>
    </source>
</reference>
<dbReference type="Proteomes" id="UP000814128">
    <property type="component" value="Unassembled WGS sequence"/>
</dbReference>
<dbReference type="EMBL" id="MU273529">
    <property type="protein sequence ID" value="KAI0033059.1"/>
    <property type="molecule type" value="Genomic_DNA"/>
</dbReference>
<evidence type="ECO:0000313" key="2">
    <source>
        <dbReference type="Proteomes" id="UP000814128"/>
    </source>
</evidence>
<accession>A0ACB8QMR5</accession>
<evidence type="ECO:0000313" key="1">
    <source>
        <dbReference type="EMBL" id="KAI0033059.1"/>
    </source>
</evidence>
<name>A0ACB8QMR5_9AGAM</name>
<sequence>MSGTPLAVRICYFIDAIYAIGLCFAAIDMELTTKADEDMERYAVMHVAAAYQARRHPFAFGYQQPSTSNTNATTPSAIFADLLAPAPPPTGSSGHPRGFETSKYKEWSHWADGTVPLLRSRTLDVIIVSCVAFGVWLYTSYIDKRRRRGLPYPPGPPGLPLVGNLFDMPSEHEWIVYRDWAWKYGSGVIHLNTLGTHLVVVNTAKAANELFDKRSSLYSDRPSLTSLTEYLSFDWAIGFIPYGPKWRAMRRVFHTYFHPAAAKTYEPLETQAVHRLLRNLLDKPRDFRKHTRHMAGQVILRIAYGIDVLPQNDPFVELAEKALQSVTLATSLGGSIFDLVPILKSMPWWVPGAGFKKEAEKWRPIVQDMVDKPFAATQTAVNQGDAPFSVAASIIVREDRDPMLFPAQIPANFYLGGADTTVSAIQSFFLAMVLYPEVQRKAQTELDSVLCGARLPTFEDQSLLPYVSALAKEVQRWHPVVPLGKNLRTLTRIVLSRHIPAIPHRLLEDDVYEGHFIPAGSIVIGNVWAVLHDPVTFPDPEAFRPEHFLSKSQGGTLGDGGAVRLTEAAFGFGRRECPGRYLARASVWIAVANILAAFEIKPLLDEDGRPIPVEERYTSGIVAYPASFQCDIKLRSNKARDLVLAASES</sequence>
<organism evidence="1 2">
    <name type="scientific">Vararia minispora EC-137</name>
    <dbReference type="NCBI Taxonomy" id="1314806"/>
    <lineage>
        <taxon>Eukaryota</taxon>
        <taxon>Fungi</taxon>
        <taxon>Dikarya</taxon>
        <taxon>Basidiomycota</taxon>
        <taxon>Agaricomycotina</taxon>
        <taxon>Agaricomycetes</taxon>
        <taxon>Russulales</taxon>
        <taxon>Lachnocladiaceae</taxon>
        <taxon>Vararia</taxon>
    </lineage>
</organism>